<evidence type="ECO:0000313" key="2">
    <source>
        <dbReference type="EMBL" id="MYM20003.1"/>
    </source>
</evidence>
<feature type="region of interest" description="Disordered" evidence="1">
    <location>
        <begin position="159"/>
        <end position="179"/>
    </location>
</feature>
<evidence type="ECO:0000256" key="1">
    <source>
        <dbReference type="SAM" id="MobiDB-lite"/>
    </source>
</evidence>
<dbReference type="Proteomes" id="UP000469215">
    <property type="component" value="Unassembled WGS sequence"/>
</dbReference>
<dbReference type="EMBL" id="WWEQ01000032">
    <property type="protein sequence ID" value="MYM20003.1"/>
    <property type="molecule type" value="Genomic_DNA"/>
</dbReference>
<dbReference type="RefSeq" id="WP_160953429.1">
    <property type="nucleotide sequence ID" value="NZ_WWEQ01000032.1"/>
</dbReference>
<feature type="region of interest" description="Disordered" evidence="1">
    <location>
        <begin position="1"/>
        <end position="35"/>
    </location>
</feature>
<sequence length="179" mass="19403">MSSRRSTAGSRPAAAQTPRGRRSRTPGRARGAAPVRRLSGRRLVLGCLVIALLAMFMPSINTGIRQAQQIHALEQDNASTRQEVGDLEKKQDSLKDPEYLQRLAREQQGYVNKGEKPYIVVDDRASAQDEPADEQINKSSRPRPWYVEFADSLKSVGLATDAGRTGADGSGTAGEAAGR</sequence>
<protein>
    <recommendedName>
        <fullName evidence="4">Septum formation initiator family protein</fullName>
    </recommendedName>
</protein>
<evidence type="ECO:0008006" key="4">
    <source>
        <dbReference type="Google" id="ProtNLM"/>
    </source>
</evidence>
<proteinExistence type="predicted"/>
<organism evidence="2 3">
    <name type="scientific">Brevibacterium rongguiense</name>
    <dbReference type="NCBI Taxonomy" id="2695267"/>
    <lineage>
        <taxon>Bacteria</taxon>
        <taxon>Bacillati</taxon>
        <taxon>Actinomycetota</taxon>
        <taxon>Actinomycetes</taxon>
        <taxon>Micrococcales</taxon>
        <taxon>Brevibacteriaceae</taxon>
        <taxon>Brevibacterium</taxon>
    </lineage>
</organism>
<dbReference type="Pfam" id="PF04977">
    <property type="entry name" value="DivIC"/>
    <property type="match status" value="1"/>
</dbReference>
<reference evidence="2 3" key="1">
    <citation type="submission" date="2020-01" db="EMBL/GenBank/DDBJ databases">
        <authorList>
            <person name="Deng T."/>
        </authorList>
    </citation>
    <scope>NUCLEOTIDE SEQUENCE [LARGE SCALE GENOMIC DNA]</scope>
    <source>
        <strain evidence="2 3">5221</strain>
    </source>
</reference>
<keyword evidence="3" id="KW-1185">Reference proteome</keyword>
<gene>
    <name evidence="2" type="ORF">GSY69_08505</name>
</gene>
<accession>A0A6N9H7R9</accession>
<evidence type="ECO:0000313" key="3">
    <source>
        <dbReference type="Proteomes" id="UP000469215"/>
    </source>
</evidence>
<comment type="caution">
    <text evidence="2">The sequence shown here is derived from an EMBL/GenBank/DDBJ whole genome shotgun (WGS) entry which is preliminary data.</text>
</comment>
<dbReference type="InterPro" id="IPR007060">
    <property type="entry name" value="FtsL/DivIC"/>
</dbReference>
<name>A0A6N9H7R9_9MICO</name>
<dbReference type="AlphaFoldDB" id="A0A6N9H7R9"/>